<dbReference type="InterPro" id="IPR034154">
    <property type="entry name" value="TOPRIM_DnaG/twinkle"/>
</dbReference>
<feature type="non-terminal residue" evidence="1">
    <location>
        <position position="1"/>
    </location>
</feature>
<protein>
    <submittedName>
        <fullName evidence="1">Uncharacterized protein</fullName>
    </submittedName>
</protein>
<comment type="caution">
    <text evidence="1">The sequence shown here is derived from an EMBL/GenBank/DDBJ whole genome shotgun (WGS) entry which is preliminary data.</text>
</comment>
<dbReference type="AlphaFoldDB" id="X0Y1Y8"/>
<name>X0Y1Y8_9ZZZZ</name>
<gene>
    <name evidence="1" type="ORF">S01H1_77234</name>
</gene>
<dbReference type="Pfam" id="PF13155">
    <property type="entry name" value="Toprim_2"/>
    <property type="match status" value="1"/>
</dbReference>
<dbReference type="CDD" id="cd01029">
    <property type="entry name" value="TOPRIM_primases"/>
    <property type="match status" value="1"/>
</dbReference>
<reference evidence="1" key="1">
    <citation type="journal article" date="2014" name="Front. Microbiol.">
        <title>High frequency of phylogenetically diverse reductive dehalogenase-homologous genes in deep subseafloor sedimentary metagenomes.</title>
        <authorList>
            <person name="Kawai M."/>
            <person name="Futagami T."/>
            <person name="Toyoda A."/>
            <person name="Takaki Y."/>
            <person name="Nishi S."/>
            <person name="Hori S."/>
            <person name="Arai W."/>
            <person name="Tsubouchi T."/>
            <person name="Morono Y."/>
            <person name="Uchiyama I."/>
            <person name="Ito T."/>
            <person name="Fujiyama A."/>
            <person name="Inagaki F."/>
            <person name="Takami H."/>
        </authorList>
    </citation>
    <scope>NUCLEOTIDE SEQUENCE</scope>
    <source>
        <strain evidence="1">Expedition CK06-06</strain>
    </source>
</reference>
<dbReference type="Gene3D" id="3.40.1360.10">
    <property type="match status" value="1"/>
</dbReference>
<evidence type="ECO:0000313" key="1">
    <source>
        <dbReference type="EMBL" id="GAG49705.1"/>
    </source>
</evidence>
<accession>X0Y1Y8</accession>
<dbReference type="EMBL" id="BARS01051897">
    <property type="protein sequence ID" value="GAG49705.1"/>
    <property type="molecule type" value="Genomic_DNA"/>
</dbReference>
<sequence>QDRQPVKYPMIKDGLVGLLGSKWLKDEDCNTIVLCEGFKDMLAAIEAGYTATTFGGCGNFADDCAWQFEGKDVYILFDNDRAGVHHAPRQAERLFLYANDVFIVPAWEEVKDKNGIDLFDHLQERVTK</sequence>
<dbReference type="SUPFAM" id="SSF56731">
    <property type="entry name" value="DNA primase core"/>
    <property type="match status" value="1"/>
</dbReference>
<proteinExistence type="predicted"/>
<organism evidence="1">
    <name type="scientific">marine sediment metagenome</name>
    <dbReference type="NCBI Taxonomy" id="412755"/>
    <lineage>
        <taxon>unclassified sequences</taxon>
        <taxon>metagenomes</taxon>
        <taxon>ecological metagenomes</taxon>
    </lineage>
</organism>